<keyword evidence="12" id="KW-0407">Ion channel</keyword>
<evidence type="ECO:0000313" key="20">
    <source>
        <dbReference type="Proteomes" id="UP000663829"/>
    </source>
</evidence>
<dbReference type="InterPro" id="IPR001320">
    <property type="entry name" value="Iontro_rcpt_C"/>
</dbReference>
<sequence length="699" mass="78527">MMSTKTYFITLVLLFLLKITHTADLQIKDSCSSVQLLGLFPKDMKNEVRQSVEWSIARSMFEVAILLARIYNMTFDGQCLGWQEVIAENEMSVMLTICEKLASNNIVGIIGPAASNDVRVISSFPSLLNIPMASYSATNPDRSDITVNEAFYRVVLSDRFAAFAISKLFQQFKWSSVSVIIQNDDYGYGGLKVLKDEFYSTSVHIINELDFEKKTDDFTAHDNWAEILSKSSSRIVLVWANENVTYSILKHALKENMTTSDFVWILTNEAPIDLFNQSEKKRLVGILAVIPVPGALVGVAVNSSLLADAEKICYEMNHQPCSVNNEVNNYALFAFDATWALILALHQHCSQNNHCLDFEKNVTNCFGVRYSSGTYYREILRESTNFLGVTGPVEFSNNSTDRLKGAYYLLKNLQIIGKTNGYSYVPAMNWSDTGTWFTVGYLFEKSSNQQLTERNCLNSTGVSIYYSTSSLVGFGSDFATTAAARVLIIGLYSVSVILVATYTANLSTFLALDRATPVISGIDDIINGKIPFERVGVIEGGATLEHYVNNVSLVYHPLRSKKEIFTMLQSKEIDAAITDNTTIVYETQTNYCDLIAVGRDFVKSSFRIAVSKTWLYKEDLNKNILKLRESGYMEHLAAEWFYQDKCQNDKIDPNPTNEITIEMMSGLLITFFLISLVAIVIHLWPTKEKINVDIMKPKV</sequence>
<keyword evidence="8" id="KW-0675">Receptor</keyword>
<dbReference type="Gene3D" id="3.40.50.2300">
    <property type="match status" value="3"/>
</dbReference>
<keyword evidence="20" id="KW-1185">Reference proteome</keyword>
<evidence type="ECO:0000313" key="18">
    <source>
        <dbReference type="EMBL" id="CAF1227483.1"/>
    </source>
</evidence>
<evidence type="ECO:0000256" key="4">
    <source>
        <dbReference type="ARBA" id="ARBA00022989"/>
    </source>
</evidence>
<protein>
    <submittedName>
        <fullName evidence="18">Uncharacterized protein</fullName>
    </submittedName>
</protein>
<reference evidence="18" key="1">
    <citation type="submission" date="2021-02" db="EMBL/GenBank/DDBJ databases">
        <authorList>
            <person name="Nowell W R."/>
        </authorList>
    </citation>
    <scope>NUCLEOTIDE SEQUENCE</scope>
</reference>
<dbReference type="OrthoDB" id="5984008at2759"/>
<evidence type="ECO:0000256" key="5">
    <source>
        <dbReference type="ARBA" id="ARBA00023018"/>
    </source>
</evidence>
<evidence type="ECO:0000256" key="6">
    <source>
        <dbReference type="ARBA" id="ARBA00023065"/>
    </source>
</evidence>
<feature type="transmembrane region" description="Helical" evidence="14">
    <location>
        <begin position="663"/>
        <end position="684"/>
    </location>
</feature>
<dbReference type="Proteomes" id="UP000663829">
    <property type="component" value="Unassembled WGS sequence"/>
</dbReference>
<gene>
    <name evidence="18" type="ORF">GPM918_LOCUS25002</name>
    <name evidence="19" type="ORF">SRO942_LOCUS25004</name>
</gene>
<dbReference type="PANTHER" id="PTHR18966">
    <property type="entry name" value="IONOTROPIC GLUTAMATE RECEPTOR"/>
    <property type="match status" value="1"/>
</dbReference>
<feature type="signal peptide" evidence="15">
    <location>
        <begin position="1"/>
        <end position="22"/>
    </location>
</feature>
<keyword evidence="6" id="KW-0406">Ion transport</keyword>
<evidence type="ECO:0000256" key="12">
    <source>
        <dbReference type="ARBA" id="ARBA00023303"/>
    </source>
</evidence>
<evidence type="ECO:0000256" key="7">
    <source>
        <dbReference type="ARBA" id="ARBA00023136"/>
    </source>
</evidence>
<feature type="domain" description="Ionotropic glutamate receptor C-terminal" evidence="16">
    <location>
        <begin position="441"/>
        <end position="671"/>
    </location>
</feature>
<dbReference type="GO" id="GO:0004930">
    <property type="term" value="F:G protein-coupled receptor activity"/>
    <property type="evidence" value="ECO:0007669"/>
    <property type="project" value="InterPro"/>
</dbReference>
<dbReference type="InterPro" id="IPR015683">
    <property type="entry name" value="Ionotropic_Glu_rcpt"/>
</dbReference>
<keyword evidence="2" id="KW-0813">Transport</keyword>
<evidence type="ECO:0000256" key="14">
    <source>
        <dbReference type="SAM" id="Phobius"/>
    </source>
</evidence>
<evidence type="ECO:0000256" key="2">
    <source>
        <dbReference type="ARBA" id="ARBA00022448"/>
    </source>
</evidence>
<feature type="domain" description="Receptor ligand binding region" evidence="17">
    <location>
        <begin position="91"/>
        <end position="410"/>
    </location>
</feature>
<dbReference type="SUPFAM" id="SSF53822">
    <property type="entry name" value="Periplasmic binding protein-like I"/>
    <property type="match status" value="1"/>
</dbReference>
<accession>A0A814Y9W5</accession>
<keyword evidence="15" id="KW-0732">Signal</keyword>
<evidence type="ECO:0000256" key="10">
    <source>
        <dbReference type="ARBA" id="ARBA00023257"/>
    </source>
</evidence>
<dbReference type="EMBL" id="CAJOBC010009532">
    <property type="protein sequence ID" value="CAF3990285.1"/>
    <property type="molecule type" value="Genomic_DNA"/>
</dbReference>
<evidence type="ECO:0000256" key="8">
    <source>
        <dbReference type="ARBA" id="ARBA00023170"/>
    </source>
</evidence>
<dbReference type="Pfam" id="PF00060">
    <property type="entry name" value="Lig_chan"/>
    <property type="match status" value="1"/>
</dbReference>
<keyword evidence="9" id="KW-0325">Glycoprotein</keyword>
<evidence type="ECO:0000256" key="15">
    <source>
        <dbReference type="SAM" id="SignalP"/>
    </source>
</evidence>
<dbReference type="GO" id="GO:0045211">
    <property type="term" value="C:postsynaptic membrane"/>
    <property type="evidence" value="ECO:0007669"/>
    <property type="project" value="UniProtKB-SubCell"/>
</dbReference>
<dbReference type="SUPFAM" id="SSF53850">
    <property type="entry name" value="Periplasmic binding protein-like II"/>
    <property type="match status" value="1"/>
</dbReference>
<organism evidence="18 20">
    <name type="scientific">Didymodactylos carnosus</name>
    <dbReference type="NCBI Taxonomy" id="1234261"/>
    <lineage>
        <taxon>Eukaryota</taxon>
        <taxon>Metazoa</taxon>
        <taxon>Spiralia</taxon>
        <taxon>Gnathifera</taxon>
        <taxon>Rotifera</taxon>
        <taxon>Eurotatoria</taxon>
        <taxon>Bdelloidea</taxon>
        <taxon>Philodinida</taxon>
        <taxon>Philodinidae</taxon>
        <taxon>Didymodactylos</taxon>
    </lineage>
</organism>
<evidence type="ECO:0000256" key="13">
    <source>
        <dbReference type="ARBA" id="ARBA00034100"/>
    </source>
</evidence>
<evidence type="ECO:0000256" key="1">
    <source>
        <dbReference type="ARBA" id="ARBA00004141"/>
    </source>
</evidence>
<comment type="caution">
    <text evidence="18">The sequence shown here is derived from an EMBL/GenBank/DDBJ whole genome shotgun (WGS) entry which is preliminary data.</text>
</comment>
<keyword evidence="11" id="KW-1071">Ligand-gated ion channel</keyword>
<evidence type="ECO:0000256" key="11">
    <source>
        <dbReference type="ARBA" id="ARBA00023286"/>
    </source>
</evidence>
<dbReference type="EMBL" id="CAJNOQ010009529">
    <property type="protein sequence ID" value="CAF1227483.1"/>
    <property type="molecule type" value="Genomic_DNA"/>
</dbReference>
<evidence type="ECO:0000256" key="9">
    <source>
        <dbReference type="ARBA" id="ARBA00023180"/>
    </source>
</evidence>
<keyword evidence="4 14" id="KW-1133">Transmembrane helix</keyword>
<keyword evidence="7 14" id="KW-0472">Membrane</keyword>
<keyword evidence="10" id="KW-0628">Postsynaptic cell membrane</keyword>
<dbReference type="Pfam" id="PF01094">
    <property type="entry name" value="ANF_receptor"/>
    <property type="match status" value="1"/>
</dbReference>
<evidence type="ECO:0000259" key="16">
    <source>
        <dbReference type="Pfam" id="PF00060"/>
    </source>
</evidence>
<dbReference type="Proteomes" id="UP000681722">
    <property type="component" value="Unassembled WGS sequence"/>
</dbReference>
<dbReference type="PRINTS" id="PR00248">
    <property type="entry name" value="GPCRMGR"/>
</dbReference>
<dbReference type="InterPro" id="IPR000337">
    <property type="entry name" value="GPCR_3"/>
</dbReference>
<dbReference type="InterPro" id="IPR001828">
    <property type="entry name" value="ANF_lig-bd_rcpt"/>
</dbReference>
<evidence type="ECO:0000256" key="3">
    <source>
        <dbReference type="ARBA" id="ARBA00022692"/>
    </source>
</evidence>
<dbReference type="GO" id="GO:0015276">
    <property type="term" value="F:ligand-gated monoatomic ion channel activity"/>
    <property type="evidence" value="ECO:0007669"/>
    <property type="project" value="InterPro"/>
</dbReference>
<keyword evidence="5" id="KW-0770">Synapse</keyword>
<dbReference type="Gene3D" id="1.10.287.70">
    <property type="match status" value="1"/>
</dbReference>
<evidence type="ECO:0000313" key="19">
    <source>
        <dbReference type="EMBL" id="CAF3990285.1"/>
    </source>
</evidence>
<evidence type="ECO:0000259" key="17">
    <source>
        <dbReference type="Pfam" id="PF01094"/>
    </source>
</evidence>
<name>A0A814Y9W5_9BILA</name>
<keyword evidence="3 14" id="KW-0812">Transmembrane</keyword>
<dbReference type="AlphaFoldDB" id="A0A814Y9W5"/>
<proteinExistence type="predicted"/>
<dbReference type="Gene3D" id="3.40.190.10">
    <property type="entry name" value="Periplasmic binding protein-like II"/>
    <property type="match status" value="2"/>
</dbReference>
<feature type="chain" id="PRO_5036226542" evidence="15">
    <location>
        <begin position="23"/>
        <end position="699"/>
    </location>
</feature>
<dbReference type="InterPro" id="IPR028082">
    <property type="entry name" value="Peripla_BP_I"/>
</dbReference>
<comment type="subcellular location">
    <subcellularLocation>
        <location evidence="1">Membrane</location>
        <topology evidence="1">Multi-pass membrane protein</topology>
    </subcellularLocation>
    <subcellularLocation>
        <location evidence="13">Postsynaptic cell membrane</location>
    </subcellularLocation>
</comment>